<evidence type="ECO:0000256" key="1">
    <source>
        <dbReference type="SAM" id="MobiDB-lite"/>
    </source>
</evidence>
<dbReference type="OrthoDB" id="10426806at2759"/>
<reference evidence="3" key="1">
    <citation type="submission" date="2017-01" db="EMBL/GenBank/DDBJ databases">
        <authorList>
            <person name="Wang Y."/>
            <person name="White M."/>
            <person name="Kvist S."/>
            <person name="Moncalvo J.-M."/>
        </authorList>
    </citation>
    <scope>NUCLEOTIDE SEQUENCE [LARGE SCALE GENOMIC DNA]</scope>
    <source>
        <strain evidence="3">ID-206-W2</strain>
    </source>
</reference>
<gene>
    <name evidence="2" type="ORF">AYI69_g6900</name>
</gene>
<organism evidence="2 3">
    <name type="scientific">Smittium culicis</name>
    <dbReference type="NCBI Taxonomy" id="133412"/>
    <lineage>
        <taxon>Eukaryota</taxon>
        <taxon>Fungi</taxon>
        <taxon>Fungi incertae sedis</taxon>
        <taxon>Zoopagomycota</taxon>
        <taxon>Kickxellomycotina</taxon>
        <taxon>Harpellomycetes</taxon>
        <taxon>Harpellales</taxon>
        <taxon>Legeriomycetaceae</taxon>
        <taxon>Smittium</taxon>
    </lineage>
</organism>
<keyword evidence="3" id="KW-1185">Reference proteome</keyword>
<accession>A0A1R1XVV2</accession>
<comment type="caution">
    <text evidence="2">The sequence shown here is derived from an EMBL/GenBank/DDBJ whole genome shotgun (WGS) entry which is preliminary data.</text>
</comment>
<dbReference type="Proteomes" id="UP000187429">
    <property type="component" value="Unassembled WGS sequence"/>
</dbReference>
<feature type="non-terminal residue" evidence="2">
    <location>
        <position position="1"/>
    </location>
</feature>
<protein>
    <submittedName>
        <fullName evidence="2">Putative surface protein</fullName>
    </submittedName>
</protein>
<evidence type="ECO:0000313" key="2">
    <source>
        <dbReference type="EMBL" id="OMJ18725.1"/>
    </source>
</evidence>
<evidence type="ECO:0000313" key="3">
    <source>
        <dbReference type="Proteomes" id="UP000187429"/>
    </source>
</evidence>
<dbReference type="EMBL" id="LSSM01003198">
    <property type="protein sequence ID" value="OMJ18725.1"/>
    <property type="molecule type" value="Genomic_DNA"/>
</dbReference>
<name>A0A1R1XVV2_9FUNG</name>
<feature type="region of interest" description="Disordered" evidence="1">
    <location>
        <begin position="1"/>
        <end position="81"/>
    </location>
</feature>
<feature type="compositionally biased region" description="Polar residues" evidence="1">
    <location>
        <begin position="1"/>
        <end position="79"/>
    </location>
</feature>
<sequence>NPSATETNPSATETNPSATETNPSATETNPSATETNPSATETNPSATETNPSATETNPSATETNPSATETNPSATESNPSATATISSYSLSSSVSLETCYVSLLYSDITINSDTKNHNYDTNNPFSLPCPGEDFSVSFTASTDYDFKIAFTTSGGLYDPAGAYQISINIVSGSTYQSTSGAIFQNLSVKRDTILKRSTINDFTITRSGGFYSIYVDGTFKTKFKISKISVSQFYLAPFKGSATFSNIRTQCSDRIIPCDSSLSTLPDSSSSSIFSDTSFSISFSYSENSSSLSSDDFSCSSSSDVPCEIYSNDLQTPNYSNSSPIQVPCTNTDFIFNAKVGSDSDIFISLYQDINDIKSNNYVEVQVGIFSDSNIIQIGKLYTHSMANLNGKSSMKTISLSYINKVISLSIDGVKVSNLPFDKFSLSYISISPISGLTSVVQGSIVCASSSC</sequence>
<proteinExistence type="predicted"/>
<dbReference type="AlphaFoldDB" id="A0A1R1XVV2"/>